<gene>
    <name evidence="2" type="ORF">H2201_006678</name>
</gene>
<keyword evidence="1" id="KW-0812">Transmembrane</keyword>
<feature type="transmembrane region" description="Helical" evidence="1">
    <location>
        <begin position="194"/>
        <end position="213"/>
    </location>
</feature>
<evidence type="ECO:0008006" key="4">
    <source>
        <dbReference type="Google" id="ProtNLM"/>
    </source>
</evidence>
<feature type="transmembrane region" description="Helical" evidence="1">
    <location>
        <begin position="85"/>
        <end position="110"/>
    </location>
</feature>
<protein>
    <recommendedName>
        <fullName evidence="4">Sulphur transport domain-containing protein</fullName>
    </recommendedName>
</protein>
<feature type="transmembrane region" description="Helical" evidence="1">
    <location>
        <begin position="163"/>
        <end position="182"/>
    </location>
</feature>
<dbReference type="Proteomes" id="UP001172684">
    <property type="component" value="Unassembled WGS sequence"/>
</dbReference>
<dbReference type="EMBL" id="JAPDRL010000060">
    <property type="protein sequence ID" value="KAJ9661127.1"/>
    <property type="molecule type" value="Genomic_DNA"/>
</dbReference>
<feature type="transmembrane region" description="Helical" evidence="1">
    <location>
        <begin position="44"/>
        <end position="64"/>
    </location>
</feature>
<evidence type="ECO:0000313" key="2">
    <source>
        <dbReference type="EMBL" id="KAJ9661127.1"/>
    </source>
</evidence>
<keyword evidence="1" id="KW-0472">Membrane</keyword>
<dbReference type="InterPro" id="IPR007272">
    <property type="entry name" value="Sulf_transp_TsuA/YedE"/>
</dbReference>
<keyword evidence="3" id="KW-1185">Reference proteome</keyword>
<accession>A0ABQ9NRM1</accession>
<keyword evidence="1" id="KW-1133">Transmembrane helix</keyword>
<evidence type="ECO:0000313" key="3">
    <source>
        <dbReference type="Proteomes" id="UP001172684"/>
    </source>
</evidence>
<evidence type="ECO:0000256" key="1">
    <source>
        <dbReference type="SAM" id="Phobius"/>
    </source>
</evidence>
<name>A0ABQ9NRM1_9PEZI</name>
<sequence length="236" mass="24639">MSSNILPTTIAGAIFGASLASSGVFLPSVIVSQMQLTSFHMLKVFMAASASSALIMALFSRASLSQNRPHSPSSLGWFGTYDGNIIGGMLMGFGMALTSACPGTMLVQLVTGVRSGWAVMAGGLLGGILYSRLSGSFRGSRPTTAVDVDKLTIHSKLSIDTRYAILAYEVMCLAVITLVTKFGPKSPFTLPYPLVGGILIGGAQAGWYFWLAFNSVVGQGPKSTPPPSAKFGPSEE</sequence>
<reference evidence="2" key="1">
    <citation type="submission" date="2022-10" db="EMBL/GenBank/DDBJ databases">
        <title>Culturing micro-colonial fungi from biological soil crusts in the Mojave desert and describing Neophaeococcomyces mojavensis, and introducing the new genera and species Taxawa tesnikishii.</title>
        <authorList>
            <person name="Kurbessoian T."/>
            <person name="Stajich J.E."/>
        </authorList>
    </citation>
    <scope>NUCLEOTIDE SEQUENCE</scope>
    <source>
        <strain evidence="2">TK_1</strain>
    </source>
</reference>
<dbReference type="Pfam" id="PF04143">
    <property type="entry name" value="Sulf_transp"/>
    <property type="match status" value="1"/>
</dbReference>
<organism evidence="2 3">
    <name type="scientific">Coniosporium apollinis</name>
    <dbReference type="NCBI Taxonomy" id="61459"/>
    <lineage>
        <taxon>Eukaryota</taxon>
        <taxon>Fungi</taxon>
        <taxon>Dikarya</taxon>
        <taxon>Ascomycota</taxon>
        <taxon>Pezizomycotina</taxon>
        <taxon>Dothideomycetes</taxon>
        <taxon>Dothideomycetes incertae sedis</taxon>
        <taxon>Coniosporium</taxon>
    </lineage>
</organism>
<comment type="caution">
    <text evidence="2">The sequence shown here is derived from an EMBL/GenBank/DDBJ whole genome shotgun (WGS) entry which is preliminary data.</text>
</comment>
<proteinExistence type="predicted"/>